<dbReference type="EMBL" id="JAEPCR010000048">
    <property type="protein sequence ID" value="MCG7978817.1"/>
    <property type="molecule type" value="Genomic_DNA"/>
</dbReference>
<dbReference type="InterPro" id="IPR007712">
    <property type="entry name" value="RelE/ParE_toxin"/>
</dbReference>
<reference evidence="3" key="1">
    <citation type="journal article" date="2021" name="Proc. Natl. Acad. Sci. U.S.A.">
        <title>Global biogeography of chemosynthetic symbionts reveals both localized and globally distributed symbiont groups. .</title>
        <authorList>
            <person name="Osvatic J.T."/>
            <person name="Wilkins L.G.E."/>
            <person name="Leibrecht L."/>
            <person name="Leray M."/>
            <person name="Zauner S."/>
            <person name="Polzin J."/>
            <person name="Camacho Y."/>
            <person name="Gros O."/>
            <person name="van Gils J.A."/>
            <person name="Eisen J.A."/>
            <person name="Petersen J.M."/>
            <person name="Yuen B."/>
        </authorList>
    </citation>
    <scope>NUCLEOTIDE SEQUENCE</scope>
    <source>
        <strain evidence="3">MAGclacostrist055</strain>
    </source>
</reference>
<dbReference type="AlphaFoldDB" id="A0A9E4NL00"/>
<dbReference type="InterPro" id="IPR051803">
    <property type="entry name" value="TA_system_RelE-like_toxin"/>
</dbReference>
<organism evidence="3 4">
    <name type="scientific">Candidatus Thiodiazotropha taylori</name>
    <dbReference type="NCBI Taxonomy" id="2792791"/>
    <lineage>
        <taxon>Bacteria</taxon>
        <taxon>Pseudomonadati</taxon>
        <taxon>Pseudomonadota</taxon>
        <taxon>Gammaproteobacteria</taxon>
        <taxon>Chromatiales</taxon>
        <taxon>Sedimenticolaceae</taxon>
        <taxon>Candidatus Thiodiazotropha</taxon>
    </lineage>
</organism>
<sequence>MAKPLRLVWSDAALEDIDEIAEYIHRDSPHYAQRVVEALIAATDLLPGQPHLGRVVPELRQQNIRECFIYSYRLIYEIHSAELHILAVIHGKRLLESVEDRFPDDTS</sequence>
<evidence type="ECO:0000313" key="4">
    <source>
        <dbReference type="Proteomes" id="UP000886674"/>
    </source>
</evidence>
<accession>A0A9E4NL00</accession>
<keyword evidence="2" id="KW-1277">Toxin-antitoxin system</keyword>
<name>A0A9E4NL00_9GAMM</name>
<comment type="similarity">
    <text evidence="1">Belongs to the RelE toxin family.</text>
</comment>
<comment type="caution">
    <text evidence="3">The sequence shown here is derived from an EMBL/GenBank/DDBJ whole genome shotgun (WGS) entry which is preliminary data.</text>
</comment>
<evidence type="ECO:0000313" key="3">
    <source>
        <dbReference type="EMBL" id="MCG7978817.1"/>
    </source>
</evidence>
<dbReference type="InterPro" id="IPR035093">
    <property type="entry name" value="RelE/ParE_toxin_dom_sf"/>
</dbReference>
<dbReference type="Proteomes" id="UP000886674">
    <property type="component" value="Unassembled WGS sequence"/>
</dbReference>
<dbReference type="PANTHER" id="PTHR33755:SF5">
    <property type="entry name" value="TYPE II TOXIN-ANTITOXIN SYSTEM RELE_PARE FAMILY TOXIN"/>
    <property type="match status" value="1"/>
</dbReference>
<evidence type="ECO:0000256" key="2">
    <source>
        <dbReference type="ARBA" id="ARBA00022649"/>
    </source>
</evidence>
<proteinExistence type="inferred from homology"/>
<dbReference type="NCBIfam" id="TIGR02385">
    <property type="entry name" value="RelE_StbE"/>
    <property type="match status" value="1"/>
</dbReference>
<protein>
    <submittedName>
        <fullName evidence="3">Type II toxin-antitoxin system RelE/ParE family toxin</fullName>
    </submittedName>
</protein>
<dbReference type="SUPFAM" id="SSF143011">
    <property type="entry name" value="RelE-like"/>
    <property type="match status" value="1"/>
</dbReference>
<dbReference type="PANTHER" id="PTHR33755">
    <property type="entry name" value="TOXIN PARE1-RELATED"/>
    <property type="match status" value="1"/>
</dbReference>
<evidence type="ECO:0000256" key="1">
    <source>
        <dbReference type="ARBA" id="ARBA00006226"/>
    </source>
</evidence>
<gene>
    <name evidence="3" type="ORF">JAY77_11860</name>
</gene>
<dbReference type="Pfam" id="PF05016">
    <property type="entry name" value="ParE_toxin"/>
    <property type="match status" value="1"/>
</dbReference>
<dbReference type="Gene3D" id="3.30.2310.20">
    <property type="entry name" value="RelE-like"/>
    <property type="match status" value="1"/>
</dbReference>